<protein>
    <recommendedName>
        <fullName evidence="3">Reverse transcriptase domain-containing protein</fullName>
    </recommendedName>
</protein>
<dbReference type="EMBL" id="JAZGQO010000013">
    <property type="protein sequence ID" value="KAK6171902.1"/>
    <property type="molecule type" value="Genomic_DNA"/>
</dbReference>
<sequence length="203" mass="24089">MRSCSNIQFWRSTIWIIKQWQQWLVISYNFKFGTNNKHDKVFHGLDKHKLYKASFIVDKTVKPVIQKQRKVPYNLEDKALAEEIRLINNNIIEDVPSTEPITWYTIPVTACKPHNKDAIRYCTNMRPANIAIKRPIVEVPTVEDIAVKLNGARVFSKLDMNESYHQIEMDEKSRHLTTFYGVYGKKNIQTPQLRFHFITRYFR</sequence>
<evidence type="ECO:0000313" key="1">
    <source>
        <dbReference type="EMBL" id="KAK6171902.1"/>
    </source>
</evidence>
<dbReference type="PANTHER" id="PTHR37984">
    <property type="entry name" value="PROTEIN CBG26694"/>
    <property type="match status" value="1"/>
</dbReference>
<organism evidence="1 2">
    <name type="scientific">Patella caerulea</name>
    <name type="common">Rayed Mediterranean limpet</name>
    <dbReference type="NCBI Taxonomy" id="87958"/>
    <lineage>
        <taxon>Eukaryota</taxon>
        <taxon>Metazoa</taxon>
        <taxon>Spiralia</taxon>
        <taxon>Lophotrochozoa</taxon>
        <taxon>Mollusca</taxon>
        <taxon>Gastropoda</taxon>
        <taxon>Patellogastropoda</taxon>
        <taxon>Patelloidea</taxon>
        <taxon>Patellidae</taxon>
        <taxon>Patella</taxon>
    </lineage>
</organism>
<dbReference type="PANTHER" id="PTHR37984:SF9">
    <property type="entry name" value="INTEGRASE CATALYTIC DOMAIN-CONTAINING PROTEIN"/>
    <property type="match status" value="1"/>
</dbReference>
<dbReference type="SUPFAM" id="SSF56672">
    <property type="entry name" value="DNA/RNA polymerases"/>
    <property type="match status" value="1"/>
</dbReference>
<keyword evidence="2" id="KW-1185">Reference proteome</keyword>
<name>A0AAN8J7E8_PATCE</name>
<dbReference type="Proteomes" id="UP001347796">
    <property type="component" value="Unassembled WGS sequence"/>
</dbReference>
<dbReference type="InterPro" id="IPR043502">
    <property type="entry name" value="DNA/RNA_pol_sf"/>
</dbReference>
<comment type="caution">
    <text evidence="1">The sequence shown here is derived from an EMBL/GenBank/DDBJ whole genome shotgun (WGS) entry which is preliminary data.</text>
</comment>
<dbReference type="InterPro" id="IPR050951">
    <property type="entry name" value="Retrovirus_Pol_polyprotein"/>
</dbReference>
<reference evidence="1 2" key="1">
    <citation type="submission" date="2024-01" db="EMBL/GenBank/DDBJ databases">
        <title>The genome of the rayed Mediterranean limpet Patella caerulea (Linnaeus, 1758).</title>
        <authorList>
            <person name="Anh-Thu Weber A."/>
            <person name="Halstead-Nussloch G."/>
        </authorList>
    </citation>
    <scope>NUCLEOTIDE SEQUENCE [LARGE SCALE GENOMIC DNA]</scope>
    <source>
        <strain evidence="1">AATW-2023a</strain>
        <tissue evidence="1">Whole specimen</tissue>
    </source>
</reference>
<proteinExistence type="predicted"/>
<evidence type="ECO:0000313" key="2">
    <source>
        <dbReference type="Proteomes" id="UP001347796"/>
    </source>
</evidence>
<dbReference type="AlphaFoldDB" id="A0AAN8J7E8"/>
<gene>
    <name evidence="1" type="ORF">SNE40_018325</name>
</gene>
<accession>A0AAN8J7E8</accession>
<dbReference type="Gene3D" id="3.10.10.10">
    <property type="entry name" value="HIV Type 1 Reverse Transcriptase, subunit A, domain 1"/>
    <property type="match status" value="1"/>
</dbReference>
<evidence type="ECO:0008006" key="3">
    <source>
        <dbReference type="Google" id="ProtNLM"/>
    </source>
</evidence>